<organism evidence="1 2">
    <name type="scientific">Cotonvirus japonicus</name>
    <dbReference type="NCBI Taxonomy" id="2811091"/>
    <lineage>
        <taxon>Viruses</taxon>
        <taxon>Varidnaviria</taxon>
        <taxon>Bamfordvirae</taxon>
        <taxon>Nucleocytoviricota</taxon>
        <taxon>Megaviricetes</taxon>
        <taxon>Imitervirales</taxon>
        <taxon>Mimiviridae</taxon>
        <taxon>Megamimivirinae</taxon>
        <taxon>Cotonvirus</taxon>
        <taxon>Cotonvirus japonicum</taxon>
    </lineage>
</organism>
<accession>A0ABM7NTQ6</accession>
<keyword evidence="2" id="KW-1185">Reference proteome</keyword>
<dbReference type="EMBL" id="AP024483">
    <property type="protein sequence ID" value="BCS83553.1"/>
    <property type="molecule type" value="Genomic_DNA"/>
</dbReference>
<dbReference type="RefSeq" id="YP_010842161.1">
    <property type="nucleotide sequence ID" value="NC_079139.1"/>
</dbReference>
<dbReference type="Proteomes" id="UP001321479">
    <property type="component" value="Segment"/>
</dbReference>
<proteinExistence type="predicted"/>
<evidence type="ECO:0000313" key="1">
    <source>
        <dbReference type="EMBL" id="BCS83553.1"/>
    </source>
</evidence>
<evidence type="ECO:0000313" key="2">
    <source>
        <dbReference type="Proteomes" id="UP001321479"/>
    </source>
</evidence>
<sequence length="282" mass="33306">MNTTLILCDDDNKTAIKIHKKSLYVYPYFQTLFTKFNETDTDIINITVPNAIVSRDIIVSLLYNTTLVNATLFSDWEYYLQCIICFDYFNLDFDVSLLKKLKVPEREFHQLINVAENVGINSDFINYIIENMPDYFDMSIMSHNLLKNIKNNLEPEYLTCIFDDYISTYNINTHTYDIQSFYIQSLGLDIIYKGANKVFYINDEESLLISDYNGNLHKFCKNGDKYEYERSHKLPGEFIKIINRKDLNYYSENDLPNVEVIMSIDHECLGYYNRKTLLFLTQ</sequence>
<protein>
    <submittedName>
        <fullName evidence="1">BTB/POZ domain and WD-repeat protein</fullName>
    </submittedName>
</protein>
<name>A0ABM7NTQ6_9VIRU</name>
<dbReference type="GeneID" id="80558758"/>
<reference evidence="1 2" key="1">
    <citation type="submission" date="2021-02" db="EMBL/GenBank/DDBJ databases">
        <title>Cotonvirus japonicus, which uses Golgi apparatus of host cells for its virion factory, phylogenetically links tailed tupanvirus and icosahedral mimivirus.</title>
        <authorList>
            <person name="Takahashi H."/>
            <person name="Fukaya S."/>
            <person name="Song C."/>
            <person name="Murata K."/>
            <person name="Takemura M."/>
        </authorList>
    </citation>
    <scope>NUCLEOTIDE SEQUENCE [LARGE SCALE GENOMIC DNA]</scope>
</reference>